<dbReference type="SMART" id="SM00564">
    <property type="entry name" value="PQQ"/>
    <property type="match status" value="5"/>
</dbReference>
<dbReference type="KEGG" id="sus:Acid_5413"/>
<dbReference type="SUPFAM" id="SSF46626">
    <property type="entry name" value="Cytochrome c"/>
    <property type="match status" value="1"/>
</dbReference>
<dbReference type="GO" id="GO:0020037">
    <property type="term" value="F:heme binding"/>
    <property type="evidence" value="ECO:0007669"/>
    <property type="project" value="InterPro"/>
</dbReference>
<gene>
    <name evidence="11" type="ordered locus">Acid_5413</name>
</gene>
<evidence type="ECO:0000256" key="9">
    <source>
        <dbReference type="SAM" id="SignalP"/>
    </source>
</evidence>
<dbReference type="InterPro" id="IPR036909">
    <property type="entry name" value="Cyt_c-like_dom_sf"/>
</dbReference>
<dbReference type="Pfam" id="PF01011">
    <property type="entry name" value="PQQ"/>
    <property type="match status" value="2"/>
</dbReference>
<evidence type="ECO:0000256" key="6">
    <source>
        <dbReference type="ARBA" id="ARBA00023002"/>
    </source>
</evidence>
<evidence type="ECO:0000256" key="3">
    <source>
        <dbReference type="ARBA" id="ARBA00022617"/>
    </source>
</evidence>
<keyword evidence="5 9" id="KW-0732">Signal</keyword>
<keyword evidence="3 8" id="KW-0349">Heme</keyword>
<dbReference type="PANTHER" id="PTHR32303">
    <property type="entry name" value="QUINOPROTEIN ALCOHOL DEHYDROGENASE (CYTOCHROME C)"/>
    <property type="match status" value="1"/>
</dbReference>
<proteinExistence type="inferred from homology"/>
<dbReference type="eggNOG" id="COG2010">
    <property type="taxonomic scope" value="Bacteria"/>
</dbReference>
<dbReference type="PROSITE" id="PS51007">
    <property type="entry name" value="CYTC"/>
    <property type="match status" value="1"/>
</dbReference>
<dbReference type="Pfam" id="PF13442">
    <property type="entry name" value="Cytochrome_CBB3"/>
    <property type="match status" value="1"/>
</dbReference>
<keyword evidence="4 8" id="KW-0479">Metal-binding</keyword>
<evidence type="ECO:0000256" key="2">
    <source>
        <dbReference type="ARBA" id="ARBA00008156"/>
    </source>
</evidence>
<keyword evidence="6" id="KW-0560">Oxidoreductase</keyword>
<feature type="signal peptide" evidence="9">
    <location>
        <begin position="1"/>
        <end position="17"/>
    </location>
</feature>
<evidence type="ECO:0000256" key="8">
    <source>
        <dbReference type="PROSITE-ProRule" id="PRU00433"/>
    </source>
</evidence>
<evidence type="ECO:0000256" key="1">
    <source>
        <dbReference type="ARBA" id="ARBA00001931"/>
    </source>
</evidence>
<dbReference type="Gene3D" id="1.10.760.10">
    <property type="entry name" value="Cytochrome c-like domain"/>
    <property type="match status" value="1"/>
</dbReference>
<dbReference type="GO" id="GO:0009055">
    <property type="term" value="F:electron transfer activity"/>
    <property type="evidence" value="ECO:0007669"/>
    <property type="project" value="InterPro"/>
</dbReference>
<dbReference type="InterPro" id="IPR002372">
    <property type="entry name" value="PQQ_rpt_dom"/>
</dbReference>
<comment type="similarity">
    <text evidence="2">Belongs to the bacterial PQQ dehydrogenase family.</text>
</comment>
<dbReference type="InterPro" id="IPR009056">
    <property type="entry name" value="Cyt_c-like_dom"/>
</dbReference>
<dbReference type="AlphaFoldDB" id="Q01VF3"/>
<comment type="cofactor">
    <cofactor evidence="1">
        <name>pyrroloquinoline quinone</name>
        <dbReference type="ChEBI" id="CHEBI:58442"/>
    </cofactor>
</comment>
<feature type="chain" id="PRO_5004162717" evidence="9">
    <location>
        <begin position="18"/>
        <end position="651"/>
    </location>
</feature>
<dbReference type="InterPro" id="IPR018391">
    <property type="entry name" value="PQQ_b-propeller_rpt"/>
</dbReference>
<dbReference type="GO" id="GO:0046872">
    <property type="term" value="F:metal ion binding"/>
    <property type="evidence" value="ECO:0007669"/>
    <property type="project" value="UniProtKB-KW"/>
</dbReference>
<dbReference type="GO" id="GO:0016491">
    <property type="term" value="F:oxidoreductase activity"/>
    <property type="evidence" value="ECO:0007669"/>
    <property type="project" value="UniProtKB-KW"/>
</dbReference>
<name>Q01VF3_SOLUE</name>
<evidence type="ECO:0000259" key="10">
    <source>
        <dbReference type="PROSITE" id="PS51007"/>
    </source>
</evidence>
<dbReference type="InParanoid" id="Q01VF3"/>
<keyword evidence="7 8" id="KW-0408">Iron</keyword>
<protein>
    <submittedName>
        <fullName evidence="11">Pyrrolo-quinoline quinone</fullName>
    </submittedName>
</protein>
<evidence type="ECO:0000256" key="4">
    <source>
        <dbReference type="ARBA" id="ARBA00022723"/>
    </source>
</evidence>
<sequence precursor="true">MRTFAFAALLFTPALMAQDADPGKVVFETRCSQCHGSDGNGAERGPAIRNRLAAHDNTQLAALIRTGLPDQGMPPVPVTDAEMPLLLRFVRTLQPRNQRIQVREKVQLVDGRTLDGELLNQGFDDLQLRTDDHRVHLLRRSGARFREVTSTVDWPGYNGDAGGNRYTKLSQITKANVARMAPKWTFTLPNTGRLQVTPVVVGGIMYVSGAGECYALDAGTGREVWHYRRPSTRGTPGGTTNRGVAVMGDRVFLETDNAHVIALNRFTGELLWDTEMADWHQSYFATSAPLAVGSLVIAGTGGGEHGARGFVAAFDQATGKEVWRFWTVPLPGEPGSETWQGKGIAHGGAPTWFTGTYDAESDTIYWPTGNPSAEYNGDDRAGDNLYSDCILALDAQTGKLKWHYQGTPHDLWDWDATETPVVIDANWQGHPRKLLLHANRNGFFYVFDRIDGKLLLAKAFVRNLTWASGIGEDGRPVKLPNQEPSAAGTKVCPSQDGATNWFSPSYNPATGLYYVQTFEKCSVYTKSDPGVWQGLREYLGGSQHRPPGEKPQRILKAIDIQTGKISWELPQPGPAESWGGTLTTATGLVIFGEEGGALMAADAVTGKPLWSFPTNQTWKASPMTYQFDGAQYVAIASGSNIIAFGVDAPAR</sequence>
<dbReference type="InterPro" id="IPR011047">
    <property type="entry name" value="Quinoprotein_ADH-like_sf"/>
</dbReference>
<feature type="domain" description="Cytochrome c" evidence="10">
    <location>
        <begin position="18"/>
        <end position="94"/>
    </location>
</feature>
<evidence type="ECO:0000313" key="11">
    <source>
        <dbReference type="EMBL" id="ABJ86362.1"/>
    </source>
</evidence>
<dbReference type="Gene3D" id="2.140.10.10">
    <property type="entry name" value="Quinoprotein alcohol dehydrogenase-like superfamily"/>
    <property type="match status" value="1"/>
</dbReference>
<dbReference type="eggNOG" id="COG4993">
    <property type="taxonomic scope" value="Bacteria"/>
</dbReference>
<dbReference type="EMBL" id="CP000473">
    <property type="protein sequence ID" value="ABJ86362.1"/>
    <property type="molecule type" value="Genomic_DNA"/>
</dbReference>
<evidence type="ECO:0000256" key="7">
    <source>
        <dbReference type="ARBA" id="ARBA00023004"/>
    </source>
</evidence>
<dbReference type="OrthoDB" id="9794322at2"/>
<organism evidence="11">
    <name type="scientific">Solibacter usitatus (strain Ellin6076)</name>
    <dbReference type="NCBI Taxonomy" id="234267"/>
    <lineage>
        <taxon>Bacteria</taxon>
        <taxon>Pseudomonadati</taxon>
        <taxon>Acidobacteriota</taxon>
        <taxon>Terriglobia</taxon>
        <taxon>Bryobacterales</taxon>
        <taxon>Solibacteraceae</taxon>
        <taxon>Candidatus Solibacter</taxon>
    </lineage>
</organism>
<dbReference type="HOGENOM" id="CLU_018478_0_2_0"/>
<accession>Q01VF3</accession>
<reference evidence="11" key="1">
    <citation type="submission" date="2006-10" db="EMBL/GenBank/DDBJ databases">
        <title>Complete sequence of Solibacter usitatus Ellin6076.</title>
        <authorList>
            <consortium name="US DOE Joint Genome Institute"/>
            <person name="Copeland A."/>
            <person name="Lucas S."/>
            <person name="Lapidus A."/>
            <person name="Barry K."/>
            <person name="Detter J.C."/>
            <person name="Glavina del Rio T."/>
            <person name="Hammon N."/>
            <person name="Israni S."/>
            <person name="Dalin E."/>
            <person name="Tice H."/>
            <person name="Pitluck S."/>
            <person name="Thompson L.S."/>
            <person name="Brettin T."/>
            <person name="Bruce D."/>
            <person name="Han C."/>
            <person name="Tapia R."/>
            <person name="Gilna P."/>
            <person name="Schmutz J."/>
            <person name="Larimer F."/>
            <person name="Land M."/>
            <person name="Hauser L."/>
            <person name="Kyrpides N."/>
            <person name="Mikhailova N."/>
            <person name="Janssen P.H."/>
            <person name="Kuske C.R."/>
            <person name="Richardson P."/>
        </authorList>
    </citation>
    <scope>NUCLEOTIDE SEQUENCE</scope>
    <source>
        <strain evidence="11">Ellin6076</strain>
    </source>
</reference>
<evidence type="ECO:0000256" key="5">
    <source>
        <dbReference type="ARBA" id="ARBA00022729"/>
    </source>
</evidence>
<dbReference type="SUPFAM" id="SSF50998">
    <property type="entry name" value="Quinoprotein alcohol dehydrogenase-like"/>
    <property type="match status" value="1"/>
</dbReference>
<dbReference type="STRING" id="234267.Acid_5413"/>